<protein>
    <submittedName>
        <fullName evidence="2">Uncharacterized protein</fullName>
    </submittedName>
</protein>
<dbReference type="RefSeq" id="WP_006275019.1">
    <property type="nucleotide sequence ID" value="NZ_GL883080.1"/>
</dbReference>
<dbReference type="Proteomes" id="UP000006512">
    <property type="component" value="Unassembled WGS sequence"/>
</dbReference>
<evidence type="ECO:0000256" key="1">
    <source>
        <dbReference type="SAM" id="SignalP"/>
    </source>
</evidence>
<gene>
    <name evidence="2" type="ORF">ABI_42460</name>
</gene>
<name>F4QSV3_9CAUL</name>
<dbReference type="AlphaFoldDB" id="F4QSV3"/>
<dbReference type="HOGENOM" id="CLU_1944275_0_0_5"/>
<reference evidence="3" key="1">
    <citation type="submission" date="2011-03" db="EMBL/GenBank/DDBJ databases">
        <title>Draft genome sequence of Brevundimonas diminuta.</title>
        <authorList>
            <person name="Brown P.J.B."/>
            <person name="Buechlein A."/>
            <person name="Hemmerich C."/>
            <person name="Brun Y.V."/>
        </authorList>
    </citation>
    <scope>NUCLEOTIDE SEQUENCE [LARGE SCALE GENOMIC DNA]</scope>
    <source>
        <strain evidence="3">C19</strain>
    </source>
</reference>
<dbReference type="STRING" id="715226.ABI_42460"/>
<feature type="chain" id="PRO_5003321094" evidence="1">
    <location>
        <begin position="25"/>
        <end position="129"/>
    </location>
</feature>
<sequence length="129" mass="13772">MAMRRLYICFITAFWGVTPMAAGAAEDRAAHLAEAARDCKAIHDIVADLDGNTADDTAQLYAQSTRLGDLYQGLSGLSDAALIDEMDAARARIRSLDFTDTAYRDMARACATDVDTAIAEARAAGVNLP</sequence>
<organism evidence="2 3">
    <name type="scientific">Asticcacaulis biprosthecium C19</name>
    <dbReference type="NCBI Taxonomy" id="715226"/>
    <lineage>
        <taxon>Bacteria</taxon>
        <taxon>Pseudomonadati</taxon>
        <taxon>Pseudomonadota</taxon>
        <taxon>Alphaproteobacteria</taxon>
        <taxon>Caulobacterales</taxon>
        <taxon>Caulobacteraceae</taxon>
        <taxon>Asticcacaulis</taxon>
    </lineage>
</organism>
<feature type="signal peptide" evidence="1">
    <location>
        <begin position="1"/>
        <end position="24"/>
    </location>
</feature>
<accession>F4QSV3</accession>
<evidence type="ECO:0000313" key="2">
    <source>
        <dbReference type="EMBL" id="EGF89823.1"/>
    </source>
</evidence>
<proteinExistence type="predicted"/>
<dbReference type="EMBL" id="GL883080">
    <property type="protein sequence ID" value="EGF89823.1"/>
    <property type="molecule type" value="Genomic_DNA"/>
</dbReference>
<keyword evidence="3" id="KW-1185">Reference proteome</keyword>
<keyword evidence="1" id="KW-0732">Signal</keyword>
<evidence type="ECO:0000313" key="3">
    <source>
        <dbReference type="Proteomes" id="UP000006512"/>
    </source>
</evidence>